<dbReference type="InterPro" id="IPR051945">
    <property type="entry name" value="RRM_MRD1_RNA_proc_ribogen"/>
</dbReference>
<evidence type="ECO:0000313" key="10">
    <source>
        <dbReference type="Proteomes" id="UP001152320"/>
    </source>
</evidence>
<evidence type="ECO:0000256" key="7">
    <source>
        <dbReference type="SAM" id="MobiDB-lite"/>
    </source>
</evidence>
<dbReference type="CDD" id="cd12254">
    <property type="entry name" value="RRM_hnRNPH_ESRPs_RBM12_like"/>
    <property type="match status" value="1"/>
</dbReference>
<dbReference type="PANTHER" id="PTHR48039">
    <property type="entry name" value="RNA-BINDING MOTIF PROTEIN 14B"/>
    <property type="match status" value="1"/>
</dbReference>
<dbReference type="InterPro" id="IPR000504">
    <property type="entry name" value="RRM_dom"/>
</dbReference>
<keyword evidence="10" id="KW-1185">Reference proteome</keyword>
<dbReference type="SMART" id="SM00360">
    <property type="entry name" value="RRM"/>
    <property type="match status" value="4"/>
</dbReference>
<feature type="domain" description="RRM" evidence="8">
    <location>
        <begin position="420"/>
        <end position="498"/>
    </location>
</feature>
<feature type="region of interest" description="Disordered" evidence="7">
    <location>
        <begin position="79"/>
        <end position="140"/>
    </location>
</feature>
<dbReference type="FunFam" id="3.30.70.330:FF:000738">
    <property type="entry name" value="RNA-binding motif protein 19"/>
    <property type="match status" value="1"/>
</dbReference>
<comment type="similarity">
    <text evidence="2">Belongs to the RRM MRD1 family.</text>
</comment>
<feature type="region of interest" description="Disordered" evidence="7">
    <location>
        <begin position="504"/>
        <end position="527"/>
    </location>
</feature>
<dbReference type="Gene3D" id="3.30.70.330">
    <property type="match status" value="4"/>
</dbReference>
<keyword evidence="3" id="KW-0677">Repeat</keyword>
<feature type="domain" description="RRM" evidence="8">
    <location>
        <begin position="305"/>
        <end position="380"/>
    </location>
</feature>
<keyword evidence="4 6" id="KW-0694">RNA-binding</keyword>
<dbReference type="InterPro" id="IPR034419">
    <property type="entry name" value="RBM19_RRM3"/>
</dbReference>
<name>A0A9Q1CCG8_HOLLE</name>
<proteinExistence type="inferred from homology"/>
<evidence type="ECO:0000256" key="3">
    <source>
        <dbReference type="ARBA" id="ARBA00022737"/>
    </source>
</evidence>
<feature type="compositionally biased region" description="Acidic residues" evidence="7">
    <location>
        <begin position="692"/>
        <end position="702"/>
    </location>
</feature>
<comment type="subcellular location">
    <subcellularLocation>
        <location evidence="1">Nucleus</location>
    </subcellularLocation>
</comment>
<dbReference type="Proteomes" id="UP001152320">
    <property type="component" value="Chromosome 4"/>
</dbReference>
<feature type="domain" description="RRM" evidence="8">
    <location>
        <begin position="603"/>
        <end position="675"/>
    </location>
</feature>
<dbReference type="InterPro" id="IPR012677">
    <property type="entry name" value="Nucleotide-bd_a/b_plait_sf"/>
</dbReference>
<dbReference type="SUPFAM" id="SSF54928">
    <property type="entry name" value="RNA-binding domain, RBD"/>
    <property type="match status" value="3"/>
</dbReference>
<keyword evidence="5" id="KW-0539">Nucleus</keyword>
<feature type="compositionally biased region" description="Basic and acidic residues" evidence="7">
    <location>
        <begin position="242"/>
        <end position="251"/>
    </location>
</feature>
<feature type="region of interest" description="Disordered" evidence="7">
    <location>
        <begin position="154"/>
        <end position="292"/>
    </location>
</feature>
<reference evidence="9" key="1">
    <citation type="submission" date="2021-10" db="EMBL/GenBank/DDBJ databases">
        <title>Tropical sea cucumber genome reveals ecological adaptation and Cuvierian tubules defense mechanism.</title>
        <authorList>
            <person name="Chen T."/>
        </authorList>
    </citation>
    <scope>NUCLEOTIDE SEQUENCE</scope>
    <source>
        <strain evidence="9">Nanhai2018</strain>
        <tissue evidence="9">Muscle</tissue>
    </source>
</reference>
<feature type="domain" description="RRM" evidence="8">
    <location>
        <begin position="2"/>
        <end position="79"/>
    </location>
</feature>
<dbReference type="GO" id="GO:0003729">
    <property type="term" value="F:mRNA binding"/>
    <property type="evidence" value="ECO:0007669"/>
    <property type="project" value="TreeGrafter"/>
</dbReference>
<accession>A0A9Q1CCG8</accession>
<feature type="region of interest" description="Disordered" evidence="7">
    <location>
        <begin position="681"/>
        <end position="702"/>
    </location>
</feature>
<dbReference type="Pfam" id="PF00076">
    <property type="entry name" value="RRM_1"/>
    <property type="match status" value="4"/>
</dbReference>
<gene>
    <name evidence="9" type="ORF">HOLleu_09597</name>
</gene>
<organism evidence="9 10">
    <name type="scientific">Holothuria leucospilota</name>
    <name type="common">Black long sea cucumber</name>
    <name type="synonym">Mertensiothuria leucospilota</name>
    <dbReference type="NCBI Taxonomy" id="206669"/>
    <lineage>
        <taxon>Eukaryota</taxon>
        <taxon>Metazoa</taxon>
        <taxon>Echinodermata</taxon>
        <taxon>Eleutherozoa</taxon>
        <taxon>Echinozoa</taxon>
        <taxon>Holothuroidea</taxon>
        <taxon>Aspidochirotacea</taxon>
        <taxon>Aspidochirotida</taxon>
        <taxon>Holothuriidae</taxon>
        <taxon>Holothuria</taxon>
    </lineage>
</organism>
<dbReference type="GO" id="GO:0005634">
    <property type="term" value="C:nucleus"/>
    <property type="evidence" value="ECO:0007669"/>
    <property type="project" value="UniProtKB-SubCell"/>
</dbReference>
<evidence type="ECO:0000256" key="5">
    <source>
        <dbReference type="ARBA" id="ARBA00023242"/>
    </source>
</evidence>
<dbReference type="FunFam" id="3.30.70.330:FF:000277">
    <property type="entry name" value="RNA binding motif protein 19"/>
    <property type="match status" value="1"/>
</dbReference>
<feature type="region of interest" description="Disordered" evidence="7">
    <location>
        <begin position="377"/>
        <end position="414"/>
    </location>
</feature>
<evidence type="ECO:0000259" key="8">
    <source>
        <dbReference type="PROSITE" id="PS50102"/>
    </source>
</evidence>
<evidence type="ECO:0000256" key="4">
    <source>
        <dbReference type="ARBA" id="ARBA00022884"/>
    </source>
</evidence>
<feature type="compositionally biased region" description="Basic and acidic residues" evidence="7">
    <location>
        <begin position="107"/>
        <end position="129"/>
    </location>
</feature>
<dbReference type="PANTHER" id="PTHR48039:SF5">
    <property type="entry name" value="RNA-BINDING PROTEIN 28"/>
    <property type="match status" value="1"/>
</dbReference>
<evidence type="ECO:0000256" key="6">
    <source>
        <dbReference type="PROSITE-ProRule" id="PRU00176"/>
    </source>
</evidence>
<feature type="compositionally biased region" description="Basic residues" evidence="7">
    <location>
        <begin position="211"/>
        <end position="222"/>
    </location>
</feature>
<comment type="caution">
    <text evidence="9">The sequence shown here is derived from an EMBL/GenBank/DDBJ whole genome shotgun (WGS) entry which is preliminary data.</text>
</comment>
<feature type="compositionally biased region" description="Basic and acidic residues" evidence="7">
    <location>
        <begin position="187"/>
        <end position="200"/>
    </location>
</feature>
<evidence type="ECO:0000313" key="9">
    <source>
        <dbReference type="EMBL" id="KAJ8042752.1"/>
    </source>
</evidence>
<dbReference type="PROSITE" id="PS50102">
    <property type="entry name" value="RRM"/>
    <property type="match status" value="4"/>
</dbReference>
<dbReference type="InterPro" id="IPR035979">
    <property type="entry name" value="RBD_domain_sf"/>
</dbReference>
<protein>
    <submittedName>
        <fullName evidence="9">RNA-binding protein 19</fullName>
    </submittedName>
</protein>
<sequence length="733" mass="82734">MSRIIVKNLPKNMTSEKLKGIFAAKGDITDLQLKYTKSGVFRRFAFIGFQSNAAARSAIDFFHNTFIDASRIQVEEAKDLTASEKPRPWSKYSEGSSAFKKKSNMKGGEKSKQKKDPGNSKAKEPKKETTQTLGLDLGELENDPDFQEFLEVHKVGDKKQTWANDLVIGQKTKGATNEESEGDDREDERAEGTAEGRAEGITDDEEIIEKKQKKKKKKKKKEREREEDDDDDDDGDEEDENSSERMEKKSNLSDMEYLQSKVVKKRDKDSTEDQPLSEKKPDRKQSEGSLLKEYKTTEKYERGEHVVRVTGVHRNFTEEDILNFFAPLKIKVIRSMLNVNGRRKGKLYVEFFSEDDVNKAVLKHKEYIGERYVQVTRDRSGQKPAGNASSETVNEEREKPPWQQQAEELKNSDEQVAETGRIFVRNLAYMCTETDLEQLFSTYGPLTEVNLPIDKFTKKTKGFAFVTFMMPEHAVKAYTELDGKNFMGRLMHLLPGKEKIVKETEENEGSSYKNQKAAKQKSQSGSSHNWNTLFIGSNAVADALATRYNTTKKAVLDPASKGSLGVRLALGETQIVAETRQFLLDNGVALDSFSQPSAPRSKTVMLAKNLPAGTKAEELRELFGEFGQVGKVLLPPAGVTAIVEMLEISEAKVAFYNLAYTKFHHVPLYLEWAPVDVFTSSGPESDLKTEEKQEEEMVEGEEEHEGMQLLELLGLSSVLEHKKNLVSLDAWSA</sequence>
<feature type="compositionally biased region" description="Low complexity" evidence="7">
    <location>
        <begin position="510"/>
        <end position="527"/>
    </location>
</feature>
<dbReference type="EMBL" id="JAIZAY010000004">
    <property type="protein sequence ID" value="KAJ8042752.1"/>
    <property type="molecule type" value="Genomic_DNA"/>
</dbReference>
<dbReference type="CDD" id="cd12567">
    <property type="entry name" value="RRM3_RBM19"/>
    <property type="match status" value="1"/>
</dbReference>
<feature type="compositionally biased region" description="Acidic residues" evidence="7">
    <location>
        <begin position="225"/>
        <end position="241"/>
    </location>
</feature>
<dbReference type="AlphaFoldDB" id="A0A9Q1CCG8"/>
<evidence type="ECO:0000256" key="1">
    <source>
        <dbReference type="ARBA" id="ARBA00004123"/>
    </source>
</evidence>
<evidence type="ECO:0000256" key="2">
    <source>
        <dbReference type="ARBA" id="ARBA00008033"/>
    </source>
</evidence>
<feature type="compositionally biased region" description="Basic and acidic residues" evidence="7">
    <location>
        <begin position="266"/>
        <end position="292"/>
    </location>
</feature>
<dbReference type="OrthoDB" id="439639at2759"/>